<feature type="region of interest" description="Disordered" evidence="1">
    <location>
        <begin position="79"/>
        <end position="101"/>
    </location>
</feature>
<dbReference type="OrthoDB" id="5327619at2759"/>
<comment type="caution">
    <text evidence="2">The sequence shown here is derived from an EMBL/GenBank/DDBJ whole genome shotgun (WGS) entry which is preliminary data.</text>
</comment>
<dbReference type="AlphaFoldDB" id="A0A642V561"/>
<evidence type="ECO:0000256" key="1">
    <source>
        <dbReference type="SAM" id="MobiDB-lite"/>
    </source>
</evidence>
<sequence length="101" mass="11791">MAEWFLMKNPSADVRDLLFDTAEEMTKLFGISKAEAVARINAQWPGQKFLEDSDIILHEDEYFWSLFIYYNGDVPDWSPTADRSSWTPAPKPLDPKYWTIN</sequence>
<dbReference type="VEuPathDB" id="FungiDB:TRICI_004728"/>
<dbReference type="EMBL" id="SWFS01000356">
    <property type="protein sequence ID" value="KAA8908915.1"/>
    <property type="molecule type" value="Genomic_DNA"/>
</dbReference>
<proteinExistence type="predicted"/>
<organism evidence="2 3">
    <name type="scientific">Trichomonascus ciferrii</name>
    <dbReference type="NCBI Taxonomy" id="44093"/>
    <lineage>
        <taxon>Eukaryota</taxon>
        <taxon>Fungi</taxon>
        <taxon>Dikarya</taxon>
        <taxon>Ascomycota</taxon>
        <taxon>Saccharomycotina</taxon>
        <taxon>Dipodascomycetes</taxon>
        <taxon>Dipodascales</taxon>
        <taxon>Trichomonascaceae</taxon>
        <taxon>Trichomonascus</taxon>
        <taxon>Trichomonascus ciferrii complex</taxon>
    </lineage>
</organism>
<reference evidence="2" key="1">
    <citation type="journal article" date="2019" name="G3 (Bethesda)">
        <title>Genome Assemblies of Two Rare Opportunistic Yeast Pathogens: Diutina rugosa (syn. Candida rugosa) and Trichomonascus ciferrii (syn. Candida ciferrii).</title>
        <authorList>
            <person name="Mixao V."/>
            <person name="Saus E."/>
            <person name="Hansen A.P."/>
            <person name="Lass-Florl C."/>
            <person name="Gabaldon T."/>
        </authorList>
    </citation>
    <scope>NUCLEOTIDE SEQUENCE</scope>
    <source>
        <strain evidence="2">CBS 4856</strain>
    </source>
</reference>
<name>A0A642V561_9ASCO</name>
<accession>A0A642V561</accession>
<evidence type="ECO:0000313" key="2">
    <source>
        <dbReference type="EMBL" id="KAA8908915.1"/>
    </source>
</evidence>
<keyword evidence="3" id="KW-1185">Reference proteome</keyword>
<gene>
    <name evidence="2" type="ORF">TRICI_004728</name>
</gene>
<protein>
    <submittedName>
        <fullName evidence="2">Uncharacterized protein</fullName>
    </submittedName>
</protein>
<dbReference type="Proteomes" id="UP000761534">
    <property type="component" value="Unassembled WGS sequence"/>
</dbReference>
<evidence type="ECO:0000313" key="3">
    <source>
        <dbReference type="Proteomes" id="UP000761534"/>
    </source>
</evidence>